<protein>
    <submittedName>
        <fullName evidence="2">VOC family protein</fullName>
    </submittedName>
</protein>
<sequence>MALRNVIGLDHVVIAVRDLDAAAKSWEALGFTMSPRGTHSAHMGSGNYTMMLGDDYMELLGVLVPTDHNAGLRAFLEGREGLDRAAFTATDAAAGAEEVRARGLAATGPVAFGRPVPLPGGGEAEARFNVFQWPRDQRPAGLGIFACQHLTRENVWIPELQSHANGATRIVRIEVLAKDPEAAAAHLAKLIDRAAEREADGAFRVPSGSTRGDFVFLDRATLAARHPGVALDGLPEEGGAALVLGTKDMAAAAKALGTAKGATVAAAPSRATGVLLRFVPA</sequence>
<organism evidence="2 3">
    <name type="scientific">Falsiroseomonas bella</name>
    <dbReference type="NCBI Taxonomy" id="2184016"/>
    <lineage>
        <taxon>Bacteria</taxon>
        <taxon>Pseudomonadati</taxon>
        <taxon>Pseudomonadota</taxon>
        <taxon>Alphaproteobacteria</taxon>
        <taxon>Acetobacterales</taxon>
        <taxon>Roseomonadaceae</taxon>
        <taxon>Falsiroseomonas</taxon>
    </lineage>
</organism>
<dbReference type="PANTHER" id="PTHR40265:SF1">
    <property type="entry name" value="GLYOXALASE-LIKE DOMAIN-CONTAINING PROTEIN"/>
    <property type="match status" value="1"/>
</dbReference>
<accession>A0A317FG34</accession>
<dbReference type="InterPro" id="IPR029068">
    <property type="entry name" value="Glyas_Bleomycin-R_OHBP_Dase"/>
</dbReference>
<keyword evidence="3" id="KW-1185">Reference proteome</keyword>
<dbReference type="EMBL" id="QGNA01000002">
    <property type="protein sequence ID" value="PWS36909.1"/>
    <property type="molecule type" value="Genomic_DNA"/>
</dbReference>
<dbReference type="Gene3D" id="3.10.180.10">
    <property type="entry name" value="2,3-Dihydroxybiphenyl 1,2-Dioxygenase, domain 1"/>
    <property type="match status" value="1"/>
</dbReference>
<dbReference type="PANTHER" id="PTHR40265">
    <property type="entry name" value="BLL2707 PROTEIN"/>
    <property type="match status" value="1"/>
</dbReference>
<dbReference type="PROSITE" id="PS51819">
    <property type="entry name" value="VOC"/>
    <property type="match status" value="1"/>
</dbReference>
<gene>
    <name evidence="2" type="ORF">DFH01_08430</name>
</gene>
<evidence type="ECO:0000313" key="3">
    <source>
        <dbReference type="Proteomes" id="UP000245765"/>
    </source>
</evidence>
<reference evidence="3" key="1">
    <citation type="submission" date="2018-05" db="EMBL/GenBank/DDBJ databases">
        <authorList>
            <person name="Du Z."/>
            <person name="Wang X."/>
        </authorList>
    </citation>
    <scope>NUCLEOTIDE SEQUENCE [LARGE SCALE GENOMIC DNA]</scope>
    <source>
        <strain evidence="3">CQN31</strain>
    </source>
</reference>
<dbReference type="Pfam" id="PF13468">
    <property type="entry name" value="Glyoxalase_3"/>
    <property type="match status" value="1"/>
</dbReference>
<dbReference type="SUPFAM" id="SSF54593">
    <property type="entry name" value="Glyoxalase/Bleomycin resistance protein/Dihydroxybiphenyl dioxygenase"/>
    <property type="match status" value="1"/>
</dbReference>
<name>A0A317FG34_9PROT</name>
<dbReference type="RefSeq" id="WP_109870020.1">
    <property type="nucleotide sequence ID" value="NZ_QGNA01000002.1"/>
</dbReference>
<evidence type="ECO:0000313" key="2">
    <source>
        <dbReference type="EMBL" id="PWS36909.1"/>
    </source>
</evidence>
<dbReference type="InterPro" id="IPR025870">
    <property type="entry name" value="Glyoxalase-like_dom"/>
</dbReference>
<feature type="domain" description="VOC" evidence="1">
    <location>
        <begin position="8"/>
        <end position="149"/>
    </location>
</feature>
<evidence type="ECO:0000259" key="1">
    <source>
        <dbReference type="PROSITE" id="PS51819"/>
    </source>
</evidence>
<dbReference type="InterPro" id="IPR037523">
    <property type="entry name" value="VOC_core"/>
</dbReference>
<dbReference type="AlphaFoldDB" id="A0A317FG34"/>
<proteinExistence type="predicted"/>
<comment type="caution">
    <text evidence="2">The sequence shown here is derived from an EMBL/GenBank/DDBJ whole genome shotgun (WGS) entry which is preliminary data.</text>
</comment>
<dbReference type="Proteomes" id="UP000245765">
    <property type="component" value="Unassembled WGS sequence"/>
</dbReference>
<dbReference type="OrthoDB" id="9812467at2"/>